<organism evidence="2 6">
    <name type="scientific">Mycobacterium arosiense ATCC BAA-1401 = DSM 45069</name>
    <dbReference type="NCBI Taxonomy" id="1265311"/>
    <lineage>
        <taxon>Bacteria</taxon>
        <taxon>Bacillati</taxon>
        <taxon>Actinomycetota</taxon>
        <taxon>Actinomycetes</taxon>
        <taxon>Mycobacteriales</taxon>
        <taxon>Mycobacteriaceae</taxon>
        <taxon>Mycobacterium</taxon>
        <taxon>Mycobacterium avium complex (MAC)</taxon>
    </lineage>
</organism>
<dbReference type="EMBL" id="MVHG01000060">
    <property type="protein sequence ID" value="ORA10843.1"/>
    <property type="molecule type" value="Genomic_DNA"/>
</dbReference>
<name>A0A1W9Z5F0_MYCAI</name>
<protein>
    <submittedName>
        <fullName evidence="2">IS630 family transposase</fullName>
    </submittedName>
</protein>
<dbReference type="EMBL" id="MVHG01000061">
    <property type="protein sequence ID" value="ORA10765.1"/>
    <property type="molecule type" value="Genomic_DNA"/>
</dbReference>
<sequence length="44" mass="5342">LEKDIRDWITAWNDNPRPFNWTKTADEIFERLASYLQRIPGARH</sequence>
<comment type="caution">
    <text evidence="2">The sequence shown here is derived from an EMBL/GenBank/DDBJ whole genome shotgun (WGS) entry which is preliminary data.</text>
</comment>
<feature type="non-terminal residue" evidence="2">
    <location>
        <position position="1"/>
    </location>
</feature>
<reference evidence="2 6" key="1">
    <citation type="submission" date="2016-12" db="EMBL/GenBank/DDBJ databases">
        <title>The new phylogeny of genus Mycobacterium.</title>
        <authorList>
            <person name="Tortoli E."/>
            <person name="Trovato A."/>
            <person name="Cirillo D.M."/>
        </authorList>
    </citation>
    <scope>NUCLEOTIDE SEQUENCE [LARGE SCALE GENOMIC DNA]</scope>
    <source>
        <strain evidence="2 6">DSM 45069</strain>
    </source>
</reference>
<evidence type="ECO:0000313" key="3">
    <source>
        <dbReference type="EMBL" id="ORA10765.1"/>
    </source>
</evidence>
<evidence type="ECO:0000313" key="4">
    <source>
        <dbReference type="EMBL" id="ORA10843.1"/>
    </source>
</evidence>
<proteinExistence type="predicted"/>
<dbReference type="EMBL" id="MVHG01000465">
    <property type="protein sequence ID" value="ORA00097.1"/>
    <property type="molecule type" value="Genomic_DNA"/>
</dbReference>
<evidence type="ECO:0000313" key="6">
    <source>
        <dbReference type="Proteomes" id="UP000192707"/>
    </source>
</evidence>
<gene>
    <name evidence="5" type="ORF">BST14_10405</name>
    <name evidence="4" type="ORF">BST14_19630</name>
    <name evidence="3" type="ORF">BST14_19955</name>
    <name evidence="2" type="ORF">BST14_27110</name>
    <name evidence="1" type="ORF">BST14_29415</name>
</gene>
<dbReference type="EMBL" id="MVHG01000018">
    <property type="protein sequence ID" value="ORA16251.1"/>
    <property type="molecule type" value="Genomic_DNA"/>
</dbReference>
<accession>A0A1W9Z5F0</accession>
<dbReference type="EMBL" id="MVHG01000138">
    <property type="protein sequence ID" value="ORA07588.1"/>
    <property type="molecule type" value="Genomic_DNA"/>
</dbReference>
<evidence type="ECO:0000313" key="5">
    <source>
        <dbReference type="EMBL" id="ORA16251.1"/>
    </source>
</evidence>
<dbReference type="Proteomes" id="UP000192707">
    <property type="component" value="Unassembled WGS sequence"/>
</dbReference>
<dbReference type="AlphaFoldDB" id="A0A1W9Z5F0"/>
<evidence type="ECO:0000313" key="2">
    <source>
        <dbReference type="EMBL" id="ORA07588.1"/>
    </source>
</evidence>
<keyword evidence="6" id="KW-1185">Reference proteome</keyword>
<evidence type="ECO:0000313" key="1">
    <source>
        <dbReference type="EMBL" id="ORA00097.1"/>
    </source>
</evidence>